<reference evidence="1" key="1">
    <citation type="journal article" date="2014" name="Int. J. Syst. Evol. Microbiol.">
        <title>Complete genome sequence of Corynebacterium casei LMG S-19264T (=DSM 44701T), isolated from a smear-ripened cheese.</title>
        <authorList>
            <consortium name="US DOE Joint Genome Institute (JGI-PGF)"/>
            <person name="Walter F."/>
            <person name="Albersmeier A."/>
            <person name="Kalinowski J."/>
            <person name="Ruckert C."/>
        </authorList>
    </citation>
    <scope>NUCLEOTIDE SEQUENCE</scope>
    <source>
        <strain evidence="1">CGMCC 1.7086</strain>
    </source>
</reference>
<reference evidence="1" key="2">
    <citation type="submission" date="2020-09" db="EMBL/GenBank/DDBJ databases">
        <authorList>
            <person name="Sun Q."/>
            <person name="Zhou Y."/>
        </authorList>
    </citation>
    <scope>NUCLEOTIDE SEQUENCE</scope>
    <source>
        <strain evidence="1">CGMCC 1.7086</strain>
    </source>
</reference>
<evidence type="ECO:0000313" key="2">
    <source>
        <dbReference type="Proteomes" id="UP000606935"/>
    </source>
</evidence>
<organism evidence="1 2">
    <name type="scientific">Bowmanella pacifica</name>
    <dbReference type="NCBI Taxonomy" id="502051"/>
    <lineage>
        <taxon>Bacteria</taxon>
        <taxon>Pseudomonadati</taxon>
        <taxon>Pseudomonadota</taxon>
        <taxon>Gammaproteobacteria</taxon>
        <taxon>Alteromonadales</taxon>
        <taxon>Alteromonadaceae</taxon>
        <taxon>Bowmanella</taxon>
    </lineage>
</organism>
<gene>
    <name evidence="1" type="ORF">GCM10010982_13650</name>
</gene>
<name>A0A917YXS2_9ALTE</name>
<keyword evidence="2" id="KW-1185">Reference proteome</keyword>
<evidence type="ECO:0008006" key="3">
    <source>
        <dbReference type="Google" id="ProtNLM"/>
    </source>
</evidence>
<evidence type="ECO:0000313" key="1">
    <source>
        <dbReference type="EMBL" id="GGO67364.1"/>
    </source>
</evidence>
<dbReference type="Proteomes" id="UP000606935">
    <property type="component" value="Unassembled WGS sequence"/>
</dbReference>
<protein>
    <recommendedName>
        <fullName evidence="3">Peptidase M61 catalytic domain-containing protein</fullName>
    </recommendedName>
</protein>
<dbReference type="AlphaFoldDB" id="A0A917YXS2"/>
<dbReference type="EMBL" id="BMLS01000002">
    <property type="protein sequence ID" value="GGO67364.1"/>
    <property type="molecule type" value="Genomic_DNA"/>
</dbReference>
<proteinExistence type="predicted"/>
<accession>A0A917YXS2</accession>
<sequence>MMLHPILVSMRLIWVFWLVFLSTAQALADQSAGYQVKGLQAFDNEQQTKLRAWLSYAVSATQNTLGPYPFDMQLVLHPRKASQPVPWANTWREGPQRVHFYVDARFPQQRFIDDWTAYHELSHLAIPYLGSWNSWFAEGFASFMQYQIMAGVNLLDMSPAEAYQGKIAPQVRWYNSEYSAAAVARRLMKNGRYPAAYWGSAWFFVVADRQLQQDYGKSLTQLVARYQQCCRMTDHNLEQVLNSWDALLEKPLFVPLYQEFENTPAKQFFQQWFIAEDSSGN</sequence>
<comment type="caution">
    <text evidence="1">The sequence shown here is derived from an EMBL/GenBank/DDBJ whole genome shotgun (WGS) entry which is preliminary data.</text>
</comment>